<feature type="region of interest" description="Disordered" evidence="9">
    <location>
        <begin position="28"/>
        <end position="100"/>
    </location>
</feature>
<feature type="region of interest" description="Disordered" evidence="9">
    <location>
        <begin position="690"/>
        <end position="714"/>
    </location>
</feature>
<dbReference type="InParanoid" id="D8UJA6"/>
<dbReference type="Proteomes" id="UP000001058">
    <property type="component" value="Unassembled WGS sequence"/>
</dbReference>
<feature type="coiled-coil region" evidence="8">
    <location>
        <begin position="1119"/>
        <end position="1227"/>
    </location>
</feature>
<feature type="binding site" description="axial binding residue" evidence="6">
    <location>
        <position position="2657"/>
    </location>
    <ligand>
        <name>chlorophyll b</name>
        <dbReference type="ChEBI" id="CHEBI:61721"/>
        <label>1</label>
    </ligand>
    <ligandPart>
        <name>Mg</name>
        <dbReference type="ChEBI" id="CHEBI:25107"/>
    </ligandPart>
</feature>
<keyword evidence="4 7" id="KW-0934">Plastid</keyword>
<evidence type="ECO:0000313" key="11">
    <source>
        <dbReference type="Proteomes" id="UP000001058"/>
    </source>
</evidence>
<dbReference type="PANTHER" id="PTHR21649">
    <property type="entry name" value="CHLOROPHYLL A/B BINDING PROTEIN"/>
    <property type="match status" value="1"/>
</dbReference>
<dbReference type="STRING" id="3068.D8UJA6"/>
<feature type="region of interest" description="Disordered" evidence="9">
    <location>
        <begin position="2061"/>
        <end position="2099"/>
    </location>
</feature>
<feature type="coiled-coil region" evidence="8">
    <location>
        <begin position="1755"/>
        <end position="1789"/>
    </location>
</feature>
<feature type="binding site" evidence="6">
    <location>
        <position position="2735"/>
    </location>
    <ligand>
        <name>chlorophyll a</name>
        <dbReference type="ChEBI" id="CHEBI:58416"/>
        <label>1</label>
    </ligand>
</feature>
<keyword evidence="3 7" id="KW-0602">Photosynthesis</keyword>
<accession>D8UJA6</accession>
<dbReference type="SUPFAM" id="SSF103511">
    <property type="entry name" value="Chlorophyll a-b binding protein"/>
    <property type="match status" value="1"/>
</dbReference>
<feature type="binding site" description="axial binding residue" evidence="6">
    <location>
        <position position="2669"/>
    </location>
    <ligand>
        <name>chlorophyll b</name>
        <dbReference type="ChEBI" id="CHEBI:61721"/>
        <label>1</label>
    </ligand>
    <ligandPart>
        <name>Mg</name>
        <dbReference type="ChEBI" id="CHEBI:25107"/>
    </ligandPart>
</feature>
<feature type="binding site" description="axial binding residue" evidence="6">
    <location>
        <position position="2677"/>
    </location>
    <ligand>
        <name>chlorophyll b</name>
        <dbReference type="ChEBI" id="CHEBI:61721"/>
        <label>1</label>
    </ligand>
    <ligandPart>
        <name>Mg</name>
        <dbReference type="ChEBI" id="CHEBI:25107"/>
    </ligandPart>
</feature>
<feature type="coiled-coil region" evidence="8">
    <location>
        <begin position="1379"/>
        <end position="1530"/>
    </location>
</feature>
<keyword evidence="1 6" id="KW-0148">Chlorophyll</keyword>
<dbReference type="KEGG" id="vcn:VOLCADRAFT_108288"/>
<feature type="binding site" evidence="6">
    <location>
        <position position="2723"/>
    </location>
    <ligand>
        <name>chlorophyll a</name>
        <dbReference type="ChEBI" id="CHEBI:58416"/>
        <label>1</label>
    </ligand>
</feature>
<proteinExistence type="inferred from homology"/>
<dbReference type="OrthoDB" id="550732at2759"/>
<feature type="binding site" evidence="6">
    <location>
        <position position="2721"/>
    </location>
    <ligand>
        <name>chlorophyll a</name>
        <dbReference type="ChEBI" id="CHEBI:58416"/>
        <label>1</label>
    </ligand>
</feature>
<feature type="binding site" evidence="6">
    <location>
        <position position="2651"/>
    </location>
    <ligand>
        <name>chlorophyll a</name>
        <dbReference type="ChEBI" id="CHEBI:58416"/>
        <label>1</label>
    </ligand>
</feature>
<organism evidence="11">
    <name type="scientific">Volvox carteri f. nagariensis</name>
    <dbReference type="NCBI Taxonomy" id="3068"/>
    <lineage>
        <taxon>Eukaryota</taxon>
        <taxon>Viridiplantae</taxon>
        <taxon>Chlorophyta</taxon>
        <taxon>core chlorophytes</taxon>
        <taxon>Chlorophyceae</taxon>
        <taxon>CS clade</taxon>
        <taxon>Chlamydomonadales</taxon>
        <taxon>Volvocaceae</taxon>
        <taxon>Volvox</taxon>
    </lineage>
</organism>
<dbReference type="GO" id="GO:0009535">
    <property type="term" value="C:chloroplast thylakoid membrane"/>
    <property type="evidence" value="ECO:0007669"/>
    <property type="project" value="UniProtKB-SubCell"/>
</dbReference>
<feature type="compositionally biased region" description="Low complexity" evidence="9">
    <location>
        <begin position="866"/>
        <end position="882"/>
    </location>
</feature>
<reference evidence="10 11" key="1">
    <citation type="journal article" date="2010" name="Science">
        <title>Genomic analysis of organismal complexity in the multicellular green alga Volvox carteri.</title>
        <authorList>
            <person name="Prochnik S.E."/>
            <person name="Umen J."/>
            <person name="Nedelcu A.M."/>
            <person name="Hallmann A."/>
            <person name="Miller S.M."/>
            <person name="Nishii I."/>
            <person name="Ferris P."/>
            <person name="Kuo A."/>
            <person name="Mitros T."/>
            <person name="Fritz-Laylin L.K."/>
            <person name="Hellsten U."/>
            <person name="Chapman J."/>
            <person name="Simakov O."/>
            <person name="Rensing S.A."/>
            <person name="Terry A."/>
            <person name="Pangilinan J."/>
            <person name="Kapitonov V."/>
            <person name="Jurka J."/>
            <person name="Salamov A."/>
            <person name="Shapiro H."/>
            <person name="Schmutz J."/>
            <person name="Grimwood J."/>
            <person name="Lindquist E."/>
            <person name="Lucas S."/>
            <person name="Grigoriev I.V."/>
            <person name="Schmitt R."/>
            <person name="Kirk D."/>
            <person name="Rokhsar D.S."/>
        </authorList>
    </citation>
    <scope>NUCLEOTIDE SEQUENCE [LARGE SCALE GENOMIC DNA]</scope>
    <source>
        <strain evidence="11">f. Nagariensis / Eve</strain>
    </source>
</reference>
<evidence type="ECO:0000256" key="1">
    <source>
        <dbReference type="ARBA" id="ARBA00022494"/>
    </source>
</evidence>
<dbReference type="InterPro" id="IPR022796">
    <property type="entry name" value="Chloroa_b-bind"/>
</dbReference>
<feature type="compositionally biased region" description="Basic and acidic residues" evidence="9">
    <location>
        <begin position="56"/>
        <end position="65"/>
    </location>
</feature>
<feature type="coiled-coil region" evidence="8">
    <location>
        <begin position="1899"/>
        <end position="1964"/>
    </location>
</feature>
<feature type="binding site" evidence="6">
    <location>
        <position position="2717"/>
    </location>
    <ligand>
        <name>chlorophyll a</name>
        <dbReference type="ChEBI" id="CHEBI:58416"/>
        <label>1</label>
    </ligand>
</feature>
<dbReference type="Pfam" id="PF00504">
    <property type="entry name" value="Chloroa_b-bind"/>
    <property type="match status" value="1"/>
</dbReference>
<keyword evidence="7" id="KW-0604">Photosystem II</keyword>
<keyword evidence="7" id="KW-0793">Thylakoid</keyword>
<feature type="binding site" evidence="6">
    <location>
        <position position="2750"/>
    </location>
    <ligand>
        <name>chlorophyll a</name>
        <dbReference type="ChEBI" id="CHEBI:58416"/>
        <label>1</label>
    </ligand>
</feature>
<feature type="binding site" evidence="6">
    <location>
        <position position="2641"/>
    </location>
    <ligand>
        <name>chlorophyll a</name>
        <dbReference type="ChEBI" id="CHEBI:58416"/>
        <label>1</label>
    </ligand>
</feature>
<feature type="compositionally biased region" description="Low complexity" evidence="9">
    <location>
        <begin position="622"/>
        <end position="633"/>
    </location>
</feature>
<keyword evidence="11" id="KW-1185">Reference proteome</keyword>
<dbReference type="GO" id="GO:0009765">
    <property type="term" value="P:photosynthesis, light harvesting"/>
    <property type="evidence" value="ECO:0007669"/>
    <property type="project" value="InterPro"/>
</dbReference>
<evidence type="ECO:0000256" key="6">
    <source>
        <dbReference type="PIRSR" id="PIRSR601344-1"/>
    </source>
</evidence>
<comment type="similarity">
    <text evidence="7">Belongs to the light-harvesting chlorophyll a/b-binding (LHC) protein family.</text>
</comment>
<dbReference type="GO" id="GO:0009523">
    <property type="term" value="C:photosystem II"/>
    <property type="evidence" value="ECO:0007669"/>
    <property type="project" value="UniProtKB-KW"/>
</dbReference>
<gene>
    <name evidence="10" type="ORF">VOLCADRAFT_108288</name>
</gene>
<dbReference type="InterPro" id="IPR001344">
    <property type="entry name" value="Chloro_AB-bd_pln"/>
</dbReference>
<keyword evidence="2 7" id="KW-0150">Chloroplast</keyword>
<feature type="compositionally biased region" description="Low complexity" evidence="9">
    <location>
        <begin position="1004"/>
        <end position="1018"/>
    </location>
</feature>
<feature type="binding site" evidence="6">
    <location>
        <position position="2759"/>
    </location>
    <ligand>
        <name>chlorophyll a</name>
        <dbReference type="ChEBI" id="CHEBI:58416"/>
        <label>1</label>
    </ligand>
</feature>
<feature type="region of interest" description="Disordered" evidence="9">
    <location>
        <begin position="116"/>
        <end position="164"/>
    </location>
</feature>
<name>D8UJA6_VOLCA</name>
<feature type="compositionally biased region" description="Low complexity" evidence="9">
    <location>
        <begin position="75"/>
        <end position="84"/>
    </location>
</feature>
<feature type="coiled-coil region" evidence="8">
    <location>
        <begin position="2153"/>
        <end position="2201"/>
    </location>
</feature>
<keyword evidence="5 7" id="KW-0157">Chromophore</keyword>
<dbReference type="GO" id="GO:0016168">
    <property type="term" value="F:chlorophyll binding"/>
    <property type="evidence" value="ECO:0007669"/>
    <property type="project" value="UniProtKB-KW"/>
</dbReference>
<evidence type="ECO:0000256" key="7">
    <source>
        <dbReference type="RuleBase" id="RU363080"/>
    </source>
</evidence>
<evidence type="ECO:0000313" key="10">
    <source>
        <dbReference type="EMBL" id="EFJ40205.1"/>
    </source>
</evidence>
<comment type="function">
    <text evidence="7">The light-harvesting complex (LHC) functions as a light receptor, it captures and delivers excitation energy to photosystems with which it is closely associated.</text>
</comment>
<evidence type="ECO:0000256" key="9">
    <source>
        <dbReference type="SAM" id="MobiDB-lite"/>
    </source>
</evidence>
<feature type="region of interest" description="Disordered" evidence="9">
    <location>
        <begin position="2562"/>
        <end position="2590"/>
    </location>
</feature>
<sequence length="2775" mass="293717">MSSLAFNGSPNSAMSADTFEIDIDEALREFAAPSTGALSPGDRGEPDGEGTPRSTSPRDRDMAEHGDEELPTDEPPSSESSGSDIIHIDLTQRPPPLPMSGLALEQLVSMLPAFKGPSAEAGADCADRSAEAAQNADTEANDEQEAGARSSNGQGAAGSPRSPRVALTFVPGLGLVPIVIDDSLEDGEGEEEEEEELNSSIFGVDGDMAQEGDLGALPEPEVSGMESGIRAVDEVTAAGRSSLLRSNECLASPSDGGYVACAEIDVDDALATWEVEVLQASDPVPSDGADTGVPSSSVPADDTSRLGISKEQFNSVLQQDMHGLEFQKVTTEEEGDGDAHQLSPEVGLSSTPRHAVLERFLGADIQPATSNDDGGTRILETTTHQDSRSCLPFSGEIRGMPIGAAAMLSENPPAIATCGEESDDYDDDLVDEEADDSLEEVDDSGSGGADEPECILGGWNHTRLGFAQDGNYRGNVAAPVSQYTSTTVEASGIYSFGAVSASTTHEPSPALTVNGFADARSNGRMTDANNITALQLPRPRYLAYNAARSCDASDNALDNDLPFDEADLKATTAGNATASGLEGATTRAAPASLASETNKSDVVNGGSSCSGSMHSMATTVTGSSPGASSNAGSDLNSTFRGTGQSLAAIRQAALQAEAQRQAKLMAERHGGGGAIGPKVERTDLLAYRHHLNPGSNRPERRAGRPGASSINNPFGCAEQEASAAAGLMEMGVGGRHHAVRRGGIGSSTGYAQGDTRQHQSAVAEDDKEEMDEDGDGDLEDLLRDRSIIQPRYPTDNKACRDVELSRGKDALDLSSTMEADESGSWRPRHRRSVDVVDLDMLARSEPNLGVPFRGGPAWSSPRLEGVDSGSDGSGRSSSAQSVADERLVDELETSFTWLITWSLVLMSLSVPGPCQTLREELGQKNTLVAGLRGELRKYTDLTTRLEQQLNELRAHRGDASTAATKARYCRSQSDAGATGSVAAVPPSNSLGPSEQASRQRDMAGSLGAGSLPGSVGLSQAPHEAQPSTGGAPEGGLVHSLPPHPQAQGLEGPARLTLYRDILTQAQLQVARSGGPAPPGLRDAQELHKGKETLDAGTEKVMLLKLQKIVTWGCDAAWKASVAQQQLKFMEHTAQQKTQERAAWQAERGQLRQALQEARTAQAQATPGLERSMVGHYLDGPDAKNMEAELRRQLRAAEDKAAAARDQAADLESTVATLNADVRRLRSQLRGSRDGGQEEAVGVDPVAEHVSSADNKAWAMERKMLLITITSLKAELEQLRRASSGSSIVLGGLHDRAPEAADLSMKLLPTDQAAMELTPADAASGQVQELQAEHDAALRGCASLQRQPEDATICMSGDVGRGPGMIATRSAAENPQDMPNQLLVEQLRQELAEVRDALERRTAEAEAAVALHEQQSAVLRMQVADLRQELALTVADLAAADGCREENRRALEAEQAAVEGKKSLIEELQRQLLACEVERDELKTAFNKELGEKNTLEEKLQHARNALTSALRTAENANSAAEQQTVAAAEQLGPGQDAALAIVEIQEVLKLKSSECERLQRLIEDRTRELASAEAKLEDVRASVSVLAAEASQTQAQVGDLQSVLENMQQARDSTETKLVQAVEEINALKDRIMGLMDEVEKARSDASFWRERAEEAAAAAAEAREEISRLRAYAAGLQAEARDLRTALSAEDNVQAQLRGQVDFLEYELEAQASLAQTRGEQAAKMEAALAEAEYHRHDTVTETASTAEVTSAELLAAQAAAIEAQQRVQELEARLTELQSELADATLSCGAPRASHGSNLEERHIITGGQRASTADKGSGTMQHADEELQEEVGATRRLSGVADAVLEDRLRAAELARDALHDEVLELRRKLDGDVAAVPQPTQGVKAQADEWIAEQVAVLRTERAQLLAECAALQAEMSQFRSGELGRRDLEAQVEALRGQLQASRSELQAARADLQAANVELSVKGELMAAKDRSLITLQETVDALKLALQVTQQNVQPTTLSPRLVTNDTGAGGGDSAADNDLDKYHGTVAALQSKFADSEFTIRRLEKQVAALETRLSSDEAASSTPKLGQAPDAGRQRSSQQQSPRRHAAGAITLEQQLIEKDEEELEYARGPTAAAAVDLGHAASSPPPHGLTGPSGAEFVSAATINSLQLQLEQWRNVSEDLHTRYLSKKEAVRRLREQLVAEQKRRTEEQVQGQVQLEAASHRLGRLSADLGIALRRCIALDLQPLSATVLTTSPRTMPGSSALPDDINALAALLARQGAALVESLEAALDQLNSAREDRTLLTAQLANRQAVLDELRHHLTHQAITAAGRPDFQAVASSSGTALTGPTASQVSPPLLGMSLTSKPADARQATPTVTATSPGTSTPIGEHSTPVAVETSPPAAFVRAPSSHALHTAPGNLAQDMTTLSTQQANLRSTLHGLEQRLAQQPGRQRSLSVAAVPPGTSGSYTLSTTLSYPTTSPLRARPSTIAAVASNVLTPVVPDGSPPHAYVGIISGSRIEPRASLPATSTGGGLQSSFRQTYSVYSQPSLSSIGPIAPSPEGSRVLQPFGRDAGSTAAFRSPPQPQILGSPRTGTGSTTMPPGALDLSATVDVQALPRAGADPCALGCLTPELLSKNGVQFGEAVWFKAGAQIFQEGGLDYLGNPSLVHAQNIVATLACQVILMGLVEGYRVNGGPAGEGLDPLYPGESFDPLGLADDPDTFAELKVKEIKNGRLAMFSMFGFFVQAIVTGKGPIENLNDHLANPAVNNAFAFATKFTQILLLWRP</sequence>
<keyword evidence="7" id="KW-0603">Photosystem I</keyword>
<evidence type="ECO:0000256" key="4">
    <source>
        <dbReference type="ARBA" id="ARBA00022640"/>
    </source>
</evidence>
<dbReference type="RefSeq" id="XP_002958749.1">
    <property type="nucleotide sequence ID" value="XM_002958703.1"/>
</dbReference>
<feature type="binding site" description="axial binding residue" evidence="6">
    <location>
        <position position="2766"/>
    </location>
    <ligand>
        <name>chlorophyll b</name>
        <dbReference type="ChEBI" id="CHEBI:61721"/>
        <label>1</label>
    </ligand>
    <ligandPart>
        <name>Mg</name>
        <dbReference type="ChEBI" id="CHEBI:25107"/>
    </ligandPart>
</feature>
<evidence type="ECO:0000256" key="8">
    <source>
        <dbReference type="SAM" id="Coils"/>
    </source>
</evidence>
<feature type="region of interest" description="Disordered" evidence="9">
    <location>
        <begin position="738"/>
        <end position="778"/>
    </location>
</feature>
<comment type="subcellular location">
    <subcellularLocation>
        <location evidence="7">Plastid</location>
        <location evidence="7">Chloroplast thylakoid membrane</location>
    </subcellularLocation>
</comment>
<feature type="compositionally biased region" description="Polar residues" evidence="9">
    <location>
        <begin position="986"/>
        <end position="996"/>
    </location>
</feature>
<feature type="region of interest" description="Disordered" evidence="9">
    <location>
        <begin position="849"/>
        <end position="883"/>
    </location>
</feature>
<dbReference type="GeneID" id="9628190"/>
<evidence type="ECO:0000256" key="5">
    <source>
        <dbReference type="ARBA" id="ARBA00022991"/>
    </source>
</evidence>
<feature type="compositionally biased region" description="Polar residues" evidence="9">
    <location>
        <begin position="2361"/>
        <end position="2375"/>
    </location>
</feature>
<dbReference type="Gene3D" id="1.10.287.1490">
    <property type="match status" value="1"/>
</dbReference>
<feature type="region of interest" description="Disordered" evidence="9">
    <location>
        <begin position="2004"/>
        <end position="2025"/>
    </location>
</feature>
<feature type="region of interest" description="Disordered" evidence="9">
    <location>
        <begin position="282"/>
        <end position="303"/>
    </location>
</feature>
<evidence type="ECO:0000256" key="3">
    <source>
        <dbReference type="ARBA" id="ARBA00022531"/>
    </source>
</evidence>
<feature type="binding site" evidence="6">
    <location>
        <position position="2718"/>
    </location>
    <ligand>
        <name>chlorophyll a</name>
        <dbReference type="ChEBI" id="CHEBI:58416"/>
        <label>1</label>
    </ligand>
</feature>
<dbReference type="Gene3D" id="1.10.3460.10">
    <property type="entry name" value="Chlorophyll a/b binding protein domain"/>
    <property type="match status" value="1"/>
</dbReference>
<protein>
    <recommendedName>
        <fullName evidence="7">Chlorophyll a-b binding protein, chloroplastic</fullName>
    </recommendedName>
</protein>
<dbReference type="eggNOG" id="ENOG502QPU1">
    <property type="taxonomic scope" value="Eukaryota"/>
</dbReference>
<feature type="region of interest" description="Disordered" evidence="9">
    <location>
        <begin position="580"/>
        <end position="638"/>
    </location>
</feature>
<feature type="compositionally biased region" description="Polar residues" evidence="9">
    <location>
        <begin position="2328"/>
        <end position="2343"/>
    </location>
</feature>
<dbReference type="EMBL" id="GL378424">
    <property type="protein sequence ID" value="EFJ40205.1"/>
    <property type="molecule type" value="Genomic_DNA"/>
</dbReference>
<feature type="region of interest" description="Disordered" evidence="9">
    <location>
        <begin position="976"/>
        <end position="1049"/>
    </location>
</feature>
<keyword evidence="8" id="KW-0175">Coiled coil</keyword>
<dbReference type="GO" id="GO:0009522">
    <property type="term" value="C:photosystem I"/>
    <property type="evidence" value="ECO:0007669"/>
    <property type="project" value="UniProtKB-KW"/>
</dbReference>
<evidence type="ECO:0000256" key="2">
    <source>
        <dbReference type="ARBA" id="ARBA00022528"/>
    </source>
</evidence>
<feature type="region of interest" description="Disordered" evidence="9">
    <location>
        <begin position="2328"/>
        <end position="2384"/>
    </location>
</feature>
<feature type="coiled-coil region" evidence="8">
    <location>
        <begin position="1555"/>
        <end position="1680"/>
    </location>
</feature>
<feature type="compositionally biased region" description="Acidic residues" evidence="9">
    <location>
        <begin position="763"/>
        <end position="778"/>
    </location>
</feature>